<organism evidence="1">
    <name type="scientific">Blastobotrys adeninivorans</name>
    <name type="common">Yeast</name>
    <name type="synonym">Arxula adeninivorans</name>
    <dbReference type="NCBI Taxonomy" id="409370"/>
    <lineage>
        <taxon>Eukaryota</taxon>
        <taxon>Fungi</taxon>
        <taxon>Dikarya</taxon>
        <taxon>Ascomycota</taxon>
        <taxon>Saccharomycotina</taxon>
        <taxon>Dipodascomycetes</taxon>
        <taxon>Dipodascales</taxon>
        <taxon>Trichomonascaceae</taxon>
        <taxon>Blastobotrys</taxon>
    </lineage>
</organism>
<dbReference type="InterPro" id="IPR008313">
    <property type="entry name" value="GH125"/>
</dbReference>
<dbReference type="GO" id="GO:0004553">
    <property type="term" value="F:hydrolase activity, hydrolyzing O-glycosyl compounds"/>
    <property type="evidence" value="ECO:0007669"/>
    <property type="project" value="UniProtKB-ARBA"/>
</dbReference>
<evidence type="ECO:0000313" key="1">
    <source>
        <dbReference type="EMBL" id="CDP34177.1"/>
    </source>
</evidence>
<proteinExistence type="predicted"/>
<dbReference type="InterPro" id="IPR012341">
    <property type="entry name" value="6hp_glycosidase-like_sf"/>
</dbReference>
<dbReference type="PhylomeDB" id="A0A060T5P4"/>
<dbReference type="Gene3D" id="1.50.10.10">
    <property type="match status" value="1"/>
</dbReference>
<dbReference type="PANTHER" id="PTHR31047">
    <property type="entry name" value="MEIOTICALLY UP-REGULATED GENE 157 PROTEIN"/>
    <property type="match status" value="1"/>
</dbReference>
<dbReference type="EMBL" id="HG937693">
    <property type="protein sequence ID" value="CDP34177.1"/>
    <property type="molecule type" value="Genomic_DNA"/>
</dbReference>
<dbReference type="Pfam" id="PF06824">
    <property type="entry name" value="Glyco_hydro_125"/>
    <property type="match status" value="1"/>
</dbReference>
<sequence>MVSYSLNSSIALFGLFCTFVLLVFIDNEFGHDIKATSDPARQDSLLKRNTNQDGSPQSSCPGYTDYAKVKHEPVSSGPYKYPYQRPSDSCRTFKSPAVETVIGAFKERLRDDDLARLFENTFPNTLDTTIRWHTKESKAGGPRSFIVTGDINAEWIRDSRYQLYNYQKLAPYDEDLKTLILGAINQHVDYVTAFPYCNAFQPPEEAGTTPGSNDQEVSITPNVDFKKVWECKYEIDTLASFLGMASDYYENTQDLRFANDAWIKAAKVVLQTFKDQQHGSMSSNGSTEAPKYLFKSLSWTSTGTQALNGNGNPVSSDTGLIRSAFRPSDDTTTYQLFIPGNAQAVVEMKRVSQWLGKVHEEDLAREFKELASQVEDAIWKHGTFEHPQFGKVFAYEVDGYGGRNIMDDANVPSLLALPDIGFVDVKDETYQRTRKMVWSRQGNPYFIAGKYFTGIGSPHIDLEHPWPLSQIVRLRTSDNDDEIKEALRALMDSTNGLGLMHESISANEQNDDSYTRPWFAWVNTEFSRALIDLAGRKPQLIFRDGYGYIFFNPIVKEHIIEPAPKPVEDDRQKKN</sequence>
<reference evidence="1" key="2">
    <citation type="submission" date="2014-06" db="EMBL/GenBank/DDBJ databases">
        <title>The complete genome of Blastobotrys (Arxula) adeninivorans LS3 - a yeast of biotechnological interest.</title>
        <authorList>
            <person name="Kunze G."/>
            <person name="Gaillardin C."/>
            <person name="Czernicka M."/>
            <person name="Durrens P."/>
            <person name="Martin T."/>
            <person name="Boer E."/>
            <person name="Gabaldon T."/>
            <person name="Cruz J."/>
            <person name="Talla E."/>
            <person name="Marck C."/>
            <person name="Goffeau A."/>
            <person name="Barbe V."/>
            <person name="Baret P."/>
            <person name="Baronian K."/>
            <person name="Beier S."/>
            <person name="Bleykasten C."/>
            <person name="Bode R."/>
            <person name="Casaregola S."/>
            <person name="Despons L."/>
            <person name="Fairhead C."/>
            <person name="Giersberg M."/>
            <person name="Gierski P."/>
            <person name="Hahnel U."/>
            <person name="Hartmann A."/>
            <person name="Jankowska D."/>
            <person name="Jubin C."/>
            <person name="Jung P."/>
            <person name="Lafontaine I."/>
            <person name="Leh-Louis V."/>
            <person name="Lemaire M."/>
            <person name="Marcet-Houben M."/>
            <person name="Mascher M."/>
            <person name="Morel G."/>
            <person name="Richard G.-F."/>
            <person name="Riechen J."/>
            <person name="Sacerdot C."/>
            <person name="Sarkar A."/>
            <person name="Savel G."/>
            <person name="Schacherer J."/>
            <person name="Sherman D."/>
            <person name="Straub M.-L."/>
            <person name="Stein N."/>
            <person name="Thierry A."/>
            <person name="Trautwein-Schult A."/>
            <person name="Westhof E."/>
            <person name="Worch S."/>
            <person name="Dujon B."/>
            <person name="Souciet J.-L."/>
            <person name="Wincker P."/>
            <person name="Scholz U."/>
            <person name="Neuveglise N."/>
        </authorList>
    </citation>
    <scope>NUCLEOTIDE SEQUENCE</scope>
    <source>
        <strain evidence="1">LS3</strain>
    </source>
</reference>
<protein>
    <submittedName>
        <fullName evidence="1">ARAD1C06446p</fullName>
    </submittedName>
</protein>
<gene>
    <name evidence="1" type="ORF">GNLVRS02_ARAD1C06446g</name>
</gene>
<reference evidence="1" key="1">
    <citation type="submission" date="2014-02" db="EMBL/GenBank/DDBJ databases">
        <authorList>
            <person name="Genoscope - CEA"/>
        </authorList>
    </citation>
    <scope>NUCLEOTIDE SEQUENCE</scope>
    <source>
        <strain evidence="1">LS3</strain>
    </source>
</reference>
<dbReference type="PANTHER" id="PTHR31047:SF0">
    <property type="entry name" value="MEIOTICALLY UP-REGULATED GENE 157 PROTEIN"/>
    <property type="match status" value="1"/>
</dbReference>
<dbReference type="GO" id="GO:0005975">
    <property type="term" value="P:carbohydrate metabolic process"/>
    <property type="evidence" value="ECO:0007669"/>
    <property type="project" value="InterPro"/>
</dbReference>
<dbReference type="SMART" id="SM01149">
    <property type="entry name" value="DUF1237"/>
    <property type="match status" value="1"/>
</dbReference>
<accession>A0A060T5P4</accession>
<name>A0A060T5P4_BLAAD</name>
<dbReference type="InterPro" id="IPR008928">
    <property type="entry name" value="6-hairpin_glycosidase_sf"/>
</dbReference>
<dbReference type="SUPFAM" id="SSF48208">
    <property type="entry name" value="Six-hairpin glycosidases"/>
    <property type="match status" value="1"/>
</dbReference>
<dbReference type="AlphaFoldDB" id="A0A060T5P4"/>